<organism evidence="2 3">
    <name type="scientific">Liparis tanakae</name>
    <name type="common">Tanaka's snailfish</name>
    <dbReference type="NCBI Taxonomy" id="230148"/>
    <lineage>
        <taxon>Eukaryota</taxon>
        <taxon>Metazoa</taxon>
        <taxon>Chordata</taxon>
        <taxon>Craniata</taxon>
        <taxon>Vertebrata</taxon>
        <taxon>Euteleostomi</taxon>
        <taxon>Actinopterygii</taxon>
        <taxon>Neopterygii</taxon>
        <taxon>Teleostei</taxon>
        <taxon>Neoteleostei</taxon>
        <taxon>Acanthomorphata</taxon>
        <taxon>Eupercaria</taxon>
        <taxon>Perciformes</taxon>
        <taxon>Cottioidei</taxon>
        <taxon>Cottales</taxon>
        <taxon>Liparidae</taxon>
        <taxon>Liparis</taxon>
    </lineage>
</organism>
<name>A0A4Z2JA67_9TELE</name>
<keyword evidence="3" id="KW-1185">Reference proteome</keyword>
<proteinExistence type="predicted"/>
<accession>A0A4Z2JA67</accession>
<evidence type="ECO:0000313" key="3">
    <source>
        <dbReference type="Proteomes" id="UP000314294"/>
    </source>
</evidence>
<dbReference type="EMBL" id="SRLO01000012">
    <property type="protein sequence ID" value="TNN86937.1"/>
    <property type="molecule type" value="Genomic_DNA"/>
</dbReference>
<feature type="region of interest" description="Disordered" evidence="1">
    <location>
        <begin position="1"/>
        <end position="21"/>
    </location>
</feature>
<comment type="caution">
    <text evidence="2">The sequence shown here is derived from an EMBL/GenBank/DDBJ whole genome shotgun (WGS) entry which is preliminary data.</text>
</comment>
<gene>
    <name evidence="2" type="ORF">EYF80_002692</name>
</gene>
<evidence type="ECO:0000256" key="1">
    <source>
        <dbReference type="SAM" id="MobiDB-lite"/>
    </source>
</evidence>
<protein>
    <submittedName>
        <fullName evidence="2">Uncharacterized protein</fullName>
    </submittedName>
</protein>
<evidence type="ECO:0000313" key="2">
    <source>
        <dbReference type="EMBL" id="TNN86937.1"/>
    </source>
</evidence>
<sequence>MLNTEQHFGGDADGDGVSSPCARLAHQSSGLAQIPLKPLESPRVYQAPGSAVQGWVTAVVRSQPGGEDRYCEGAWRAGSHSATETLCLCMERSALISRLY</sequence>
<dbReference type="AlphaFoldDB" id="A0A4Z2JA67"/>
<dbReference type="Proteomes" id="UP000314294">
    <property type="component" value="Unassembled WGS sequence"/>
</dbReference>
<reference evidence="2 3" key="1">
    <citation type="submission" date="2019-03" db="EMBL/GenBank/DDBJ databases">
        <title>First draft genome of Liparis tanakae, snailfish: a comprehensive survey of snailfish specific genes.</title>
        <authorList>
            <person name="Kim W."/>
            <person name="Song I."/>
            <person name="Jeong J.-H."/>
            <person name="Kim D."/>
            <person name="Kim S."/>
            <person name="Ryu S."/>
            <person name="Song J.Y."/>
            <person name="Lee S.K."/>
        </authorList>
    </citation>
    <scope>NUCLEOTIDE SEQUENCE [LARGE SCALE GENOMIC DNA]</scope>
    <source>
        <tissue evidence="2">Muscle</tissue>
    </source>
</reference>